<dbReference type="PROSITE" id="PS00840">
    <property type="entry name" value="SUMT_2"/>
    <property type="match status" value="1"/>
</dbReference>
<evidence type="ECO:0000313" key="9">
    <source>
        <dbReference type="Proteomes" id="UP000182762"/>
    </source>
</evidence>
<dbReference type="InterPro" id="IPR006366">
    <property type="entry name" value="CobA/CysG_C"/>
</dbReference>
<reference evidence="8 9" key="1">
    <citation type="submission" date="2016-10" db="EMBL/GenBank/DDBJ databases">
        <authorList>
            <person name="Varghese N."/>
            <person name="Submissions S."/>
        </authorList>
    </citation>
    <scope>NUCLEOTIDE SEQUENCE [LARGE SCALE GENOMIC DNA]</scope>
    <source>
        <strain evidence="8 9">DSM 13796</strain>
    </source>
</reference>
<evidence type="ECO:0000256" key="5">
    <source>
        <dbReference type="ARBA" id="ARBA00023244"/>
    </source>
</evidence>
<dbReference type="InterPro" id="IPR050161">
    <property type="entry name" value="Siro_Cobalamin_biosynth"/>
</dbReference>
<name>A0A1I6A4V7_9BACI</name>
<keyword evidence="4" id="KW-0949">S-adenosyl-L-methionine</keyword>
<dbReference type="NCBIfam" id="NF004790">
    <property type="entry name" value="PRK06136.1"/>
    <property type="match status" value="1"/>
</dbReference>
<dbReference type="InterPro" id="IPR000878">
    <property type="entry name" value="4pyrrol_Mease"/>
</dbReference>
<feature type="domain" description="Tetrapyrrole methylase" evidence="7">
    <location>
        <begin position="7"/>
        <end position="217"/>
    </location>
</feature>
<comment type="caution">
    <text evidence="8">The sequence shown here is derived from an EMBL/GenBank/DDBJ whole genome shotgun (WGS) entry which is preliminary data.</text>
</comment>
<keyword evidence="2 6" id="KW-0489">Methyltransferase</keyword>
<dbReference type="Gene3D" id="3.30.950.10">
    <property type="entry name" value="Methyltransferase, Cobalt-precorrin-4 Transmethylase, Domain 2"/>
    <property type="match status" value="1"/>
</dbReference>
<keyword evidence="3 6" id="KW-0808">Transferase</keyword>
<accession>A0A1I6A4V7</accession>
<evidence type="ECO:0000256" key="6">
    <source>
        <dbReference type="RuleBase" id="RU003960"/>
    </source>
</evidence>
<evidence type="ECO:0000313" key="8">
    <source>
        <dbReference type="EMBL" id="SFQ63771.1"/>
    </source>
</evidence>
<dbReference type="NCBIfam" id="TIGR01469">
    <property type="entry name" value="cobA_cysG_Cterm"/>
    <property type="match status" value="1"/>
</dbReference>
<protein>
    <recommendedName>
        <fullName evidence="1">uroporphyrinogen-III C-methyltransferase</fullName>
        <ecNumber evidence="1">2.1.1.107</ecNumber>
    </recommendedName>
</protein>
<dbReference type="InterPro" id="IPR003043">
    <property type="entry name" value="Uropor_MeTrfase_CS"/>
</dbReference>
<gene>
    <name evidence="8" type="ORF">SAMN02745910_02522</name>
</gene>
<evidence type="ECO:0000259" key="7">
    <source>
        <dbReference type="Pfam" id="PF00590"/>
    </source>
</evidence>
<dbReference type="CDD" id="cd11642">
    <property type="entry name" value="SUMT"/>
    <property type="match status" value="1"/>
</dbReference>
<dbReference type="PANTHER" id="PTHR45790:SF3">
    <property type="entry name" value="S-ADENOSYL-L-METHIONINE-DEPENDENT UROPORPHYRINOGEN III METHYLTRANSFERASE, CHLOROPLASTIC"/>
    <property type="match status" value="1"/>
</dbReference>
<dbReference type="InterPro" id="IPR014777">
    <property type="entry name" value="4pyrrole_Mease_sub1"/>
</dbReference>
<evidence type="ECO:0000256" key="2">
    <source>
        <dbReference type="ARBA" id="ARBA00022603"/>
    </source>
</evidence>
<dbReference type="Pfam" id="PF00590">
    <property type="entry name" value="TP_methylase"/>
    <property type="match status" value="1"/>
</dbReference>
<organism evidence="8 9">
    <name type="scientific">Priestia endophytica DSM 13796</name>
    <dbReference type="NCBI Taxonomy" id="1121089"/>
    <lineage>
        <taxon>Bacteria</taxon>
        <taxon>Bacillati</taxon>
        <taxon>Bacillota</taxon>
        <taxon>Bacilli</taxon>
        <taxon>Bacillales</taxon>
        <taxon>Bacillaceae</taxon>
        <taxon>Priestia</taxon>
    </lineage>
</organism>
<evidence type="ECO:0000256" key="1">
    <source>
        <dbReference type="ARBA" id="ARBA00012162"/>
    </source>
</evidence>
<dbReference type="SUPFAM" id="SSF53790">
    <property type="entry name" value="Tetrapyrrole methylase"/>
    <property type="match status" value="1"/>
</dbReference>
<dbReference type="PROSITE" id="PS00839">
    <property type="entry name" value="SUMT_1"/>
    <property type="match status" value="1"/>
</dbReference>
<evidence type="ECO:0000256" key="3">
    <source>
        <dbReference type="ARBA" id="ARBA00022679"/>
    </source>
</evidence>
<proteinExistence type="inferred from homology"/>
<sequence>MYVNIGKVYLVGAGPGDPELITLKGIRCIGGADVILYDRLVNKHLLTYAKKGADLIYCGKSPNAHILQQEAINNALVKHAKEGKTVVRLKGGDPFVFGRGGEEAEILVQNGISFEIVPGITSGIAAAAYAGIPVTHREYSGSFAFVTGHRKQEDEHVKWEALAKGIDTLAIYMGIKNLSYICEQLIQHGKSPDTPVALIHWGTYTEQKTVVGTLDTIIDIAHREKVKNPSMVIVGEVVVLKDKLSWFEENTQQYVEQVF</sequence>
<dbReference type="EC" id="2.1.1.107" evidence="1"/>
<dbReference type="Proteomes" id="UP000182762">
    <property type="component" value="Unassembled WGS sequence"/>
</dbReference>
<evidence type="ECO:0000256" key="4">
    <source>
        <dbReference type="ARBA" id="ARBA00022691"/>
    </source>
</evidence>
<dbReference type="EMBL" id="FOXX01000005">
    <property type="protein sequence ID" value="SFQ63771.1"/>
    <property type="molecule type" value="Genomic_DNA"/>
</dbReference>
<dbReference type="Gene3D" id="3.40.1010.10">
    <property type="entry name" value="Cobalt-precorrin-4 Transmethylase, Domain 1"/>
    <property type="match status" value="1"/>
</dbReference>
<dbReference type="InterPro" id="IPR035996">
    <property type="entry name" value="4pyrrol_Methylase_sf"/>
</dbReference>
<keyword evidence="9" id="KW-1185">Reference proteome</keyword>
<comment type="similarity">
    <text evidence="6">Belongs to the precorrin methyltransferase family.</text>
</comment>
<dbReference type="InterPro" id="IPR014776">
    <property type="entry name" value="4pyrrole_Mease_sub2"/>
</dbReference>
<keyword evidence="5" id="KW-0627">Porphyrin biosynthesis</keyword>
<dbReference type="PANTHER" id="PTHR45790">
    <property type="entry name" value="SIROHEME SYNTHASE-RELATED"/>
    <property type="match status" value="1"/>
</dbReference>